<sequence length="472" mass="52429">MSFRSRNAYYLRISATTVLPLYLYLDDRHTDWMSDIILQRVLEDLRPLVLPKWQAERDIHVGSGASANGKKGSVDVHRGDCYQLAYFFRETEPHSVIIKTRYFAAAPPPSKSVAPPEPEQKARSRSGKRKSRSTAKNPANNTNQRKKRKTKGKGRARSDSNEEEEEPLLTDEDSAEEGDHSQDTVRVTRRSRRSTRVTAGGYREDDDQDADIEISARQIGAGDSDVEMEPSLPDAPASANDPGQSLPTSKVNFDILHTPKHFANSAKVKEEEIDAPLATENSTSGVSPAMRRPDPPPDTPDIELVVEEEEKKPKPLLQLSYQGFNIFGHCLCVVVEPWPPMRSGTRALSAVPVTITDASRGSSIAPPEFVANHEKTTMQRGRTPLFLPEFDRERSETPAPFPRAKVRPPVPLFDDPEPTASDEDDGYTSDDLLSFSQSLRATGDLHTITADDDDEMDGAVMFGDADEVREFS</sequence>
<dbReference type="Proteomes" id="UP000790709">
    <property type="component" value="Unassembled WGS sequence"/>
</dbReference>
<accession>A0ACB8BVB6</accession>
<gene>
    <name evidence="1" type="ORF">BV22DRAFT_1102387</name>
</gene>
<protein>
    <submittedName>
        <fullName evidence="1">Uncharacterized protein</fullName>
    </submittedName>
</protein>
<evidence type="ECO:0000313" key="2">
    <source>
        <dbReference type="Proteomes" id="UP000790709"/>
    </source>
</evidence>
<reference evidence="1" key="1">
    <citation type="journal article" date="2021" name="New Phytol.">
        <title>Evolutionary innovations through gain and loss of genes in the ectomycorrhizal Boletales.</title>
        <authorList>
            <person name="Wu G."/>
            <person name="Miyauchi S."/>
            <person name="Morin E."/>
            <person name="Kuo A."/>
            <person name="Drula E."/>
            <person name="Varga T."/>
            <person name="Kohler A."/>
            <person name="Feng B."/>
            <person name="Cao Y."/>
            <person name="Lipzen A."/>
            <person name="Daum C."/>
            <person name="Hundley H."/>
            <person name="Pangilinan J."/>
            <person name="Johnson J."/>
            <person name="Barry K."/>
            <person name="LaButti K."/>
            <person name="Ng V."/>
            <person name="Ahrendt S."/>
            <person name="Min B."/>
            <person name="Choi I.G."/>
            <person name="Park H."/>
            <person name="Plett J.M."/>
            <person name="Magnuson J."/>
            <person name="Spatafora J.W."/>
            <person name="Nagy L.G."/>
            <person name="Henrissat B."/>
            <person name="Grigoriev I.V."/>
            <person name="Yang Z.L."/>
            <person name="Xu J."/>
            <person name="Martin F.M."/>
        </authorList>
    </citation>
    <scope>NUCLEOTIDE SEQUENCE</scope>
    <source>
        <strain evidence="1">KUC20120723A-06</strain>
    </source>
</reference>
<name>A0ACB8BVB6_9AGAM</name>
<keyword evidence="2" id="KW-1185">Reference proteome</keyword>
<organism evidence="1 2">
    <name type="scientific">Leucogyrophana mollusca</name>
    <dbReference type="NCBI Taxonomy" id="85980"/>
    <lineage>
        <taxon>Eukaryota</taxon>
        <taxon>Fungi</taxon>
        <taxon>Dikarya</taxon>
        <taxon>Basidiomycota</taxon>
        <taxon>Agaricomycotina</taxon>
        <taxon>Agaricomycetes</taxon>
        <taxon>Agaricomycetidae</taxon>
        <taxon>Boletales</taxon>
        <taxon>Boletales incertae sedis</taxon>
        <taxon>Leucogyrophana</taxon>
    </lineage>
</organism>
<dbReference type="EMBL" id="MU266341">
    <property type="protein sequence ID" value="KAH7929407.1"/>
    <property type="molecule type" value="Genomic_DNA"/>
</dbReference>
<evidence type="ECO:0000313" key="1">
    <source>
        <dbReference type="EMBL" id="KAH7929407.1"/>
    </source>
</evidence>
<comment type="caution">
    <text evidence="1">The sequence shown here is derived from an EMBL/GenBank/DDBJ whole genome shotgun (WGS) entry which is preliminary data.</text>
</comment>
<proteinExistence type="predicted"/>